<comment type="caution">
    <text evidence="8">The sequence shown here is derived from an EMBL/GenBank/DDBJ whole genome shotgun (WGS) entry which is preliminary data.</text>
</comment>
<dbReference type="Pfam" id="PF01171">
    <property type="entry name" value="ATP_bind_3"/>
    <property type="match status" value="1"/>
</dbReference>
<dbReference type="Gene3D" id="3.40.50.620">
    <property type="entry name" value="HUPs"/>
    <property type="match status" value="1"/>
</dbReference>
<dbReference type="OrthoDB" id="9807403at2"/>
<dbReference type="PANTHER" id="PTHR43033">
    <property type="entry name" value="TRNA(ILE)-LYSIDINE SYNTHASE-RELATED"/>
    <property type="match status" value="1"/>
</dbReference>
<keyword evidence="3" id="KW-0819">tRNA processing</keyword>
<evidence type="ECO:0000259" key="6">
    <source>
        <dbReference type="Pfam" id="PF01171"/>
    </source>
</evidence>
<keyword evidence="9" id="KW-1185">Reference proteome</keyword>
<dbReference type="AlphaFoldDB" id="A0A4R9LN52"/>
<keyword evidence="2" id="KW-0436">Ligase</keyword>
<dbReference type="SUPFAM" id="SSF56037">
    <property type="entry name" value="PheT/TilS domain"/>
    <property type="match status" value="1"/>
</dbReference>
<proteinExistence type="predicted"/>
<reference evidence="8" key="1">
    <citation type="journal article" date="2019" name="PLoS Negl. Trop. Dis.">
        <title>Revisiting the worldwide diversity of Leptospira species in the environment.</title>
        <authorList>
            <person name="Vincent A.T."/>
            <person name="Schiettekatte O."/>
            <person name="Bourhy P."/>
            <person name="Veyrier F.J."/>
            <person name="Picardeau M."/>
        </authorList>
    </citation>
    <scope>NUCLEOTIDE SEQUENCE [LARGE SCALE GENOMIC DNA]</scope>
    <source>
        <strain evidence="8">201400974</strain>
    </source>
</reference>
<accession>A0A4R9LN52</accession>
<dbReference type="Proteomes" id="UP000298264">
    <property type="component" value="Unassembled WGS sequence"/>
</dbReference>
<dbReference type="PANTHER" id="PTHR43033:SF1">
    <property type="entry name" value="TRNA(ILE)-LYSIDINE SYNTHASE-RELATED"/>
    <property type="match status" value="1"/>
</dbReference>
<dbReference type="GO" id="GO:0005524">
    <property type="term" value="F:ATP binding"/>
    <property type="evidence" value="ECO:0007669"/>
    <property type="project" value="UniProtKB-KW"/>
</dbReference>
<dbReference type="EMBL" id="RQHV01000062">
    <property type="protein sequence ID" value="TGN06872.1"/>
    <property type="molecule type" value="Genomic_DNA"/>
</dbReference>
<evidence type="ECO:0000256" key="5">
    <source>
        <dbReference type="ARBA" id="ARBA00022840"/>
    </source>
</evidence>
<feature type="domain" description="Lysidine-tRNA(Ile) synthetase C-terminal" evidence="7">
    <location>
        <begin position="275"/>
        <end position="327"/>
    </location>
</feature>
<dbReference type="InterPro" id="IPR014729">
    <property type="entry name" value="Rossmann-like_a/b/a_fold"/>
</dbReference>
<dbReference type="Pfam" id="PF11734">
    <property type="entry name" value="TilS_C"/>
    <property type="match status" value="1"/>
</dbReference>
<evidence type="ECO:0000256" key="2">
    <source>
        <dbReference type="ARBA" id="ARBA00022598"/>
    </source>
</evidence>
<keyword evidence="4" id="KW-0547">Nucleotide-binding</keyword>
<evidence type="ECO:0000256" key="1">
    <source>
        <dbReference type="ARBA" id="ARBA00004496"/>
    </source>
</evidence>
<organism evidence="8 9">
    <name type="scientific">Leptospira ilyithenensis</name>
    <dbReference type="NCBI Taxonomy" id="2484901"/>
    <lineage>
        <taxon>Bacteria</taxon>
        <taxon>Pseudomonadati</taxon>
        <taxon>Spirochaetota</taxon>
        <taxon>Spirochaetia</taxon>
        <taxon>Leptospirales</taxon>
        <taxon>Leptospiraceae</taxon>
        <taxon>Leptospira</taxon>
    </lineage>
</organism>
<dbReference type="GO" id="GO:0005737">
    <property type="term" value="C:cytoplasm"/>
    <property type="evidence" value="ECO:0007669"/>
    <property type="project" value="UniProtKB-SubCell"/>
</dbReference>
<sequence>MPELASHLKKGLEETGRIARYEELNQLSDSHNTYYATGHHPRDYFESILLHLTRGGGKNALQTLPPLSPNRFLPLAFLEDKERVDCYSRIVESYPVYEDESNADSKFKRNRIRNEILPLLEKENLNYYSIYWNFHSWEKTEFETFLSFYIERNSEPLPKKNSVKAKHFLIPHQTWIHSSKEKKKTLLDFHLELLGFPSVYKAPFEDFIRQTAGERAFLQNKLFTIYKSKLGDTWIMDNSSPLFSIPISQADGNNLYIRWNDQERRIPNINGKLSFQISRPGEKIQVSIGKKEISECLREKKIPFFIRENIPILYYEGKPIQILFSFFDSNLKDLPQNWQNKFL</sequence>
<keyword evidence="5" id="KW-0067">ATP-binding</keyword>
<gene>
    <name evidence="8" type="ORF">EHS11_17160</name>
</gene>
<feature type="domain" description="tRNA(Ile)-lysidine/2-thiocytidine synthase N-terminal" evidence="6">
    <location>
        <begin position="6"/>
        <end position="115"/>
    </location>
</feature>
<evidence type="ECO:0000256" key="3">
    <source>
        <dbReference type="ARBA" id="ARBA00022694"/>
    </source>
</evidence>
<dbReference type="SUPFAM" id="SSF52402">
    <property type="entry name" value="Adenine nucleotide alpha hydrolases-like"/>
    <property type="match status" value="1"/>
</dbReference>
<protein>
    <submittedName>
        <fullName evidence="8">tRNA(Ile)-lysidine synthetase</fullName>
    </submittedName>
</protein>
<evidence type="ECO:0000256" key="4">
    <source>
        <dbReference type="ARBA" id="ARBA00022741"/>
    </source>
</evidence>
<dbReference type="NCBIfam" id="TIGR02433">
    <property type="entry name" value="lysidine_TilS_C"/>
    <property type="match status" value="1"/>
</dbReference>
<evidence type="ECO:0000313" key="8">
    <source>
        <dbReference type="EMBL" id="TGN06872.1"/>
    </source>
</evidence>
<dbReference type="InterPro" id="IPR012796">
    <property type="entry name" value="Lysidine-tRNA-synth_C"/>
</dbReference>
<dbReference type="InterPro" id="IPR012094">
    <property type="entry name" value="tRNA_Ile_lys_synt"/>
</dbReference>
<dbReference type="InterPro" id="IPR011063">
    <property type="entry name" value="TilS/TtcA_N"/>
</dbReference>
<evidence type="ECO:0000313" key="9">
    <source>
        <dbReference type="Proteomes" id="UP000298264"/>
    </source>
</evidence>
<dbReference type="GO" id="GO:0008033">
    <property type="term" value="P:tRNA processing"/>
    <property type="evidence" value="ECO:0007669"/>
    <property type="project" value="UniProtKB-KW"/>
</dbReference>
<name>A0A4R9LN52_9LEPT</name>
<comment type="subcellular location">
    <subcellularLocation>
        <location evidence="1">Cytoplasm</location>
    </subcellularLocation>
</comment>
<dbReference type="GO" id="GO:0016879">
    <property type="term" value="F:ligase activity, forming carbon-nitrogen bonds"/>
    <property type="evidence" value="ECO:0007669"/>
    <property type="project" value="InterPro"/>
</dbReference>
<evidence type="ECO:0000259" key="7">
    <source>
        <dbReference type="Pfam" id="PF11734"/>
    </source>
</evidence>